<dbReference type="Proteomes" id="UP000187609">
    <property type="component" value="Unassembled WGS sequence"/>
</dbReference>
<sequence>MHANRVPLHLRWIPPRINYYKLNTDGATSSAMDTDGIGGVIRNHMGDWMVGFAGAVPHVHCITAELQALIKGLSIAIQVRLLPLEVEIDAKEVTTLMSSETSKYANLIFDCKYLLRILHDPVVMHAYREQNGVADHLAKLGSRMPLAALLQLFVKPPSSVSTQLLADQRGLISQHMVPITDVQQLDDKASNICFVTNHVSNETVEHNFGNLSSTNAVYTSLEDRQCENPRVDTSRRYDGNDSIVNISVCNMVHEHQNLVRMF</sequence>
<dbReference type="AlphaFoldDB" id="A0A314LE92"/>
<proteinExistence type="predicted"/>
<comment type="caution">
    <text evidence="2">The sequence shown here is derived from an EMBL/GenBank/DDBJ whole genome shotgun (WGS) entry which is preliminary data.</text>
</comment>
<protein>
    <submittedName>
        <fullName evidence="2">Ribonuclease h protein</fullName>
    </submittedName>
</protein>
<dbReference type="PANTHER" id="PTHR47723:SF23">
    <property type="entry name" value="REVERSE TRANSCRIPTASE-LIKE PROTEIN"/>
    <property type="match status" value="1"/>
</dbReference>
<dbReference type="SUPFAM" id="SSF53098">
    <property type="entry name" value="Ribonuclease H-like"/>
    <property type="match status" value="1"/>
</dbReference>
<organism evidence="2 3">
    <name type="scientific">Nicotiana attenuata</name>
    <name type="common">Coyote tobacco</name>
    <dbReference type="NCBI Taxonomy" id="49451"/>
    <lineage>
        <taxon>Eukaryota</taxon>
        <taxon>Viridiplantae</taxon>
        <taxon>Streptophyta</taxon>
        <taxon>Embryophyta</taxon>
        <taxon>Tracheophyta</taxon>
        <taxon>Spermatophyta</taxon>
        <taxon>Magnoliopsida</taxon>
        <taxon>eudicotyledons</taxon>
        <taxon>Gunneridae</taxon>
        <taxon>Pentapetalae</taxon>
        <taxon>asterids</taxon>
        <taxon>lamiids</taxon>
        <taxon>Solanales</taxon>
        <taxon>Solanaceae</taxon>
        <taxon>Nicotianoideae</taxon>
        <taxon>Nicotianeae</taxon>
        <taxon>Nicotiana</taxon>
    </lineage>
</organism>
<dbReference type="GO" id="GO:0003676">
    <property type="term" value="F:nucleic acid binding"/>
    <property type="evidence" value="ECO:0007669"/>
    <property type="project" value="InterPro"/>
</dbReference>
<gene>
    <name evidence="2" type="ORF">A4A49_51515</name>
</gene>
<dbReference type="GO" id="GO:0004523">
    <property type="term" value="F:RNA-DNA hybrid ribonuclease activity"/>
    <property type="evidence" value="ECO:0007669"/>
    <property type="project" value="InterPro"/>
</dbReference>
<accession>A0A314LE92</accession>
<name>A0A314LE92_NICAT</name>
<evidence type="ECO:0000259" key="1">
    <source>
        <dbReference type="Pfam" id="PF13456"/>
    </source>
</evidence>
<keyword evidence="3" id="KW-1185">Reference proteome</keyword>
<reference evidence="2" key="1">
    <citation type="submission" date="2016-11" db="EMBL/GenBank/DDBJ databases">
        <title>The genome of Nicotiana attenuata.</title>
        <authorList>
            <person name="Xu S."/>
            <person name="Brockmoeller T."/>
            <person name="Gaquerel E."/>
            <person name="Navarro A."/>
            <person name="Kuhl H."/>
            <person name="Gase K."/>
            <person name="Ling Z."/>
            <person name="Zhou W."/>
            <person name="Kreitzer C."/>
            <person name="Stanke M."/>
            <person name="Tang H."/>
            <person name="Lyons E."/>
            <person name="Pandey P."/>
            <person name="Pandey S.P."/>
            <person name="Timmermann B."/>
            <person name="Baldwin I.T."/>
        </authorList>
    </citation>
    <scope>NUCLEOTIDE SEQUENCE [LARGE SCALE GENOMIC DNA]</scope>
    <source>
        <strain evidence="2">UT</strain>
    </source>
</reference>
<dbReference type="InterPro" id="IPR012337">
    <property type="entry name" value="RNaseH-like_sf"/>
</dbReference>
<evidence type="ECO:0000313" key="3">
    <source>
        <dbReference type="Proteomes" id="UP000187609"/>
    </source>
</evidence>
<dbReference type="CDD" id="cd06222">
    <property type="entry name" value="RNase_H_like"/>
    <property type="match status" value="1"/>
</dbReference>
<dbReference type="PANTHER" id="PTHR47723">
    <property type="entry name" value="OS05G0353850 PROTEIN"/>
    <property type="match status" value="1"/>
</dbReference>
<feature type="domain" description="RNase H type-1" evidence="1">
    <location>
        <begin position="23"/>
        <end position="140"/>
    </location>
</feature>
<dbReference type="EMBL" id="MJEQ01000073">
    <property type="protein sequence ID" value="OIT39872.1"/>
    <property type="molecule type" value="Genomic_DNA"/>
</dbReference>
<dbReference type="Gene3D" id="3.30.420.10">
    <property type="entry name" value="Ribonuclease H-like superfamily/Ribonuclease H"/>
    <property type="match status" value="1"/>
</dbReference>
<dbReference type="InterPro" id="IPR002156">
    <property type="entry name" value="RNaseH_domain"/>
</dbReference>
<dbReference type="InterPro" id="IPR053151">
    <property type="entry name" value="RNase_H-like"/>
</dbReference>
<evidence type="ECO:0000313" key="2">
    <source>
        <dbReference type="EMBL" id="OIT39872.1"/>
    </source>
</evidence>
<dbReference type="SMR" id="A0A314LE92"/>
<dbReference type="Pfam" id="PF13456">
    <property type="entry name" value="RVT_3"/>
    <property type="match status" value="1"/>
</dbReference>
<dbReference type="InterPro" id="IPR044730">
    <property type="entry name" value="RNase_H-like_dom_plant"/>
</dbReference>
<dbReference type="Gramene" id="OIT39872">
    <property type="protein sequence ID" value="OIT39872"/>
    <property type="gene ID" value="A4A49_51515"/>
</dbReference>
<dbReference type="InterPro" id="IPR036397">
    <property type="entry name" value="RNaseH_sf"/>
</dbReference>